<gene>
    <name evidence="1" type="ORF">METZ01_LOCUS208619</name>
</gene>
<protein>
    <submittedName>
        <fullName evidence="1">Uncharacterized protein</fullName>
    </submittedName>
</protein>
<name>A0A382EZA3_9ZZZZ</name>
<reference evidence="1" key="1">
    <citation type="submission" date="2018-05" db="EMBL/GenBank/DDBJ databases">
        <authorList>
            <person name="Lanie J.A."/>
            <person name="Ng W.-L."/>
            <person name="Kazmierczak K.M."/>
            <person name="Andrzejewski T.M."/>
            <person name="Davidsen T.M."/>
            <person name="Wayne K.J."/>
            <person name="Tettelin H."/>
            <person name="Glass J.I."/>
            <person name="Rusch D."/>
            <person name="Podicherti R."/>
            <person name="Tsui H.-C.T."/>
            <person name="Winkler M.E."/>
        </authorList>
    </citation>
    <scope>NUCLEOTIDE SEQUENCE</scope>
</reference>
<accession>A0A382EZA3</accession>
<organism evidence="1">
    <name type="scientific">marine metagenome</name>
    <dbReference type="NCBI Taxonomy" id="408172"/>
    <lineage>
        <taxon>unclassified sequences</taxon>
        <taxon>metagenomes</taxon>
        <taxon>ecological metagenomes</taxon>
    </lineage>
</organism>
<evidence type="ECO:0000313" key="1">
    <source>
        <dbReference type="EMBL" id="SVB55765.1"/>
    </source>
</evidence>
<dbReference type="EMBL" id="UINC01047024">
    <property type="protein sequence ID" value="SVB55765.1"/>
    <property type="molecule type" value="Genomic_DNA"/>
</dbReference>
<proteinExistence type="predicted"/>
<dbReference type="AlphaFoldDB" id="A0A382EZA3"/>
<sequence>MPSLSASERFSILCEAISNKKQDAGTFRESLMKAYNCLDEVRILPSGEESDLTEIATREKECAERCLKGIGPDENEAMFGQGDLRSVLAKEIGTRVEEHKMIPWLGGDWVSMARII</sequence>
<feature type="non-terminal residue" evidence="1">
    <location>
        <position position="116"/>
    </location>
</feature>